<dbReference type="Proteomes" id="UP000009173">
    <property type="component" value="Chromosome"/>
</dbReference>
<evidence type="ECO:0000256" key="3">
    <source>
        <dbReference type="ARBA" id="ARBA00012669"/>
    </source>
</evidence>
<dbReference type="GO" id="GO:0046872">
    <property type="term" value="F:metal ion binding"/>
    <property type="evidence" value="ECO:0007669"/>
    <property type="project" value="UniProtKB-KW"/>
</dbReference>
<name>A0A0H3A850_NITV4</name>
<dbReference type="GO" id="GO:0034628">
    <property type="term" value="P:'de novo' NAD+ biosynthetic process from L-aspartate"/>
    <property type="evidence" value="ECO:0007669"/>
    <property type="project" value="TreeGrafter"/>
</dbReference>
<reference evidence="11" key="1">
    <citation type="journal article" date="2009" name="Environ. Microbiol.">
        <title>Contribution of mobile genetic elements to Desulfovibrio vulgaris genome plasticity.</title>
        <authorList>
            <person name="Walker C.B."/>
            <person name="Stolyar S."/>
            <person name="Chivian D."/>
            <person name="Pinel N."/>
            <person name="Gabster J.A."/>
            <person name="Dehal P.S."/>
            <person name="He Z."/>
            <person name="Yang Z.K."/>
            <person name="Yen H.C."/>
            <person name="Zhou J."/>
            <person name="Wall J.D."/>
            <person name="Hazen T.C."/>
            <person name="Arkin A.P."/>
            <person name="Stahl D.A."/>
        </authorList>
    </citation>
    <scope>NUCLEOTIDE SEQUENCE [LARGE SCALE GENOMIC DNA]</scope>
    <source>
        <strain evidence="11">DP4</strain>
    </source>
</reference>
<gene>
    <name evidence="10" type="ordered locus">Dvul_1352</name>
</gene>
<dbReference type="SMR" id="A0A0H3A850"/>
<dbReference type="SUPFAM" id="SSF142754">
    <property type="entry name" value="NadA-like"/>
    <property type="match status" value="1"/>
</dbReference>
<dbReference type="EC" id="2.5.1.72" evidence="3"/>
<dbReference type="InterPro" id="IPR003473">
    <property type="entry name" value="NadA"/>
</dbReference>
<accession>A0A0H3A850</accession>
<dbReference type="RefSeq" id="WP_010939095.1">
    <property type="nucleotide sequence ID" value="NC_008751.1"/>
</dbReference>
<evidence type="ECO:0000256" key="9">
    <source>
        <dbReference type="ARBA" id="ARBA00023014"/>
    </source>
</evidence>
<keyword evidence="6" id="KW-0808">Transferase</keyword>
<keyword evidence="7" id="KW-0479">Metal-binding</keyword>
<evidence type="ECO:0000256" key="1">
    <source>
        <dbReference type="ARBA" id="ARBA00001966"/>
    </source>
</evidence>
<evidence type="ECO:0000256" key="4">
    <source>
        <dbReference type="ARBA" id="ARBA00022485"/>
    </source>
</evidence>
<dbReference type="GO" id="GO:0005829">
    <property type="term" value="C:cytosol"/>
    <property type="evidence" value="ECO:0007669"/>
    <property type="project" value="TreeGrafter"/>
</dbReference>
<keyword evidence="5" id="KW-0662">Pyridine nucleotide biosynthesis</keyword>
<protein>
    <recommendedName>
        <fullName evidence="3">quinolinate synthase</fullName>
        <ecNumber evidence="3">2.5.1.72</ecNumber>
    </recommendedName>
</protein>
<keyword evidence="8" id="KW-0408">Iron</keyword>
<evidence type="ECO:0000256" key="6">
    <source>
        <dbReference type="ARBA" id="ARBA00022679"/>
    </source>
</evidence>
<comment type="pathway">
    <text evidence="2">Cofactor biosynthesis; NAD(+) biosynthesis; quinolinate from iminoaspartate: step 1/1.</text>
</comment>
<dbReference type="AlphaFoldDB" id="A0A0H3A850"/>
<sequence>MTLHRPTPASSGETPQDVARRIDALRGQLGDDVLVMGHHYQHDSVIRHTDLRGDSLELARKVDAISAKHIVFCGVYFMAESAALLARDGQSVHIPESDANCVMSQMAPAQRVDAVLRNLSGTGRNVIPLAYVNTSLAVKAVVGRHGGAVCTSANAKTMLTWARERADAVVFLPDKNLARNTADLLGIAEDRRHILDIRDGGAAVDMDAASGAELLMWPGCCAIHARFNLRQMERMRDEHPGCRIAVHPECSPEVVRAADAAGSTSFLIRYAEEQKPGTTLVIGTEINLVERLAAQHAGRITVLPLLESGCSHMARVTAPKLLATLESIASGTASPVAIPLDLQDDAHAALQRMLEACA</sequence>
<organism evidence="10 11">
    <name type="scientific">Nitratidesulfovibrio vulgaris (strain DP4)</name>
    <name type="common">Desulfovibrio vulgaris</name>
    <dbReference type="NCBI Taxonomy" id="391774"/>
    <lineage>
        <taxon>Bacteria</taxon>
        <taxon>Pseudomonadati</taxon>
        <taxon>Thermodesulfobacteriota</taxon>
        <taxon>Desulfovibrionia</taxon>
        <taxon>Desulfovibrionales</taxon>
        <taxon>Desulfovibrionaceae</taxon>
        <taxon>Nitratidesulfovibrio</taxon>
    </lineage>
</organism>
<dbReference type="HOGENOM" id="CLU_047382_2_0_7"/>
<keyword evidence="9" id="KW-0411">Iron-sulfur</keyword>
<evidence type="ECO:0000256" key="8">
    <source>
        <dbReference type="ARBA" id="ARBA00023004"/>
    </source>
</evidence>
<dbReference type="EMBL" id="CP000527">
    <property type="protein sequence ID" value="ABM28370.1"/>
    <property type="molecule type" value="Genomic_DNA"/>
</dbReference>
<evidence type="ECO:0000313" key="11">
    <source>
        <dbReference type="Proteomes" id="UP000009173"/>
    </source>
</evidence>
<dbReference type="GO" id="GO:0008987">
    <property type="term" value="F:quinolinate synthetase A activity"/>
    <property type="evidence" value="ECO:0007669"/>
    <property type="project" value="InterPro"/>
</dbReference>
<comment type="cofactor">
    <cofactor evidence="1">
        <name>[4Fe-4S] cluster</name>
        <dbReference type="ChEBI" id="CHEBI:49883"/>
    </cofactor>
</comment>
<dbReference type="NCBIfam" id="NF006883">
    <property type="entry name" value="PRK09375.2-4"/>
    <property type="match status" value="1"/>
</dbReference>
<dbReference type="KEGG" id="dvl:Dvul_1352"/>
<evidence type="ECO:0000313" key="10">
    <source>
        <dbReference type="EMBL" id="ABM28370.1"/>
    </source>
</evidence>
<dbReference type="Pfam" id="PF02445">
    <property type="entry name" value="NadA"/>
    <property type="match status" value="1"/>
</dbReference>
<dbReference type="PANTHER" id="PTHR30573:SF0">
    <property type="entry name" value="QUINOLINATE SYNTHASE, CHLOROPLASTIC"/>
    <property type="match status" value="1"/>
</dbReference>
<proteinExistence type="predicted"/>
<dbReference type="PANTHER" id="PTHR30573">
    <property type="entry name" value="QUINOLINATE SYNTHETASE A"/>
    <property type="match status" value="1"/>
</dbReference>
<dbReference type="UniPathway" id="UPA00253">
    <property type="reaction ID" value="UER00327"/>
</dbReference>
<keyword evidence="4" id="KW-0004">4Fe-4S</keyword>
<dbReference type="InterPro" id="IPR036094">
    <property type="entry name" value="NadA_sf"/>
</dbReference>
<evidence type="ECO:0000256" key="7">
    <source>
        <dbReference type="ARBA" id="ARBA00022723"/>
    </source>
</evidence>
<evidence type="ECO:0000256" key="5">
    <source>
        <dbReference type="ARBA" id="ARBA00022642"/>
    </source>
</evidence>
<dbReference type="GO" id="GO:0051539">
    <property type="term" value="F:4 iron, 4 sulfur cluster binding"/>
    <property type="evidence" value="ECO:0007669"/>
    <property type="project" value="UniProtKB-KW"/>
</dbReference>
<dbReference type="Gene3D" id="3.40.50.10800">
    <property type="entry name" value="NadA-like"/>
    <property type="match status" value="3"/>
</dbReference>
<evidence type="ECO:0000256" key="2">
    <source>
        <dbReference type="ARBA" id="ARBA00005065"/>
    </source>
</evidence>